<protein>
    <submittedName>
        <fullName evidence="2">Potassium/proton antiporter regulatory subunit, CPA2 family</fullName>
    </submittedName>
</protein>
<dbReference type="KEGG" id="acry:AC20117_03015"/>
<dbReference type="Pfam" id="PF25991">
    <property type="entry name" value="KhtT_N"/>
    <property type="match status" value="1"/>
</dbReference>
<dbReference type="AlphaFoldDB" id="A0A1H1EE13"/>
<dbReference type="PANTHER" id="PTHR30445">
    <property type="entry name" value="K(+)_H(+) ANTIPORTER SUBUNIT KHTT"/>
    <property type="match status" value="1"/>
</dbReference>
<dbReference type="InterPro" id="IPR036721">
    <property type="entry name" value="RCK_C_sf"/>
</dbReference>
<accession>A0A1H1EE13</accession>
<evidence type="ECO:0000313" key="3">
    <source>
        <dbReference type="Proteomes" id="UP000181917"/>
    </source>
</evidence>
<dbReference type="OrthoDB" id="5242677at2"/>
<proteinExistence type="predicted"/>
<dbReference type="STRING" id="37928.SAMN04489742_2891"/>
<dbReference type="InterPro" id="IPR050144">
    <property type="entry name" value="AAE_transporter"/>
</dbReference>
<reference evidence="2 3" key="1">
    <citation type="submission" date="2016-10" db="EMBL/GenBank/DDBJ databases">
        <authorList>
            <person name="de Groot N.N."/>
        </authorList>
    </citation>
    <scope>NUCLEOTIDE SEQUENCE [LARGE SCALE GENOMIC DNA]</scope>
    <source>
        <strain evidence="2 3">DSM 20117</strain>
    </source>
</reference>
<keyword evidence="3" id="KW-1185">Reference proteome</keyword>
<dbReference type="Pfam" id="PF02080">
    <property type="entry name" value="TrkA_C"/>
    <property type="match status" value="1"/>
</dbReference>
<organism evidence="2 3">
    <name type="scientific">Crystallibacter crystallopoietes</name>
    <dbReference type="NCBI Taxonomy" id="37928"/>
    <lineage>
        <taxon>Bacteria</taxon>
        <taxon>Bacillati</taxon>
        <taxon>Actinomycetota</taxon>
        <taxon>Actinomycetes</taxon>
        <taxon>Micrococcales</taxon>
        <taxon>Micrococcaceae</taxon>
        <taxon>Crystallibacter</taxon>
    </lineage>
</organism>
<dbReference type="Proteomes" id="UP000181917">
    <property type="component" value="Unassembled WGS sequence"/>
</dbReference>
<dbReference type="InterPro" id="IPR006037">
    <property type="entry name" value="RCK_C"/>
</dbReference>
<dbReference type="GO" id="GO:0008324">
    <property type="term" value="F:monoatomic cation transmembrane transporter activity"/>
    <property type="evidence" value="ECO:0007669"/>
    <property type="project" value="InterPro"/>
</dbReference>
<sequence>MDVEETPLPGIGLRREIVLDNGRRVGIVIHRDGQTELIISRLDDPDACLASVPMSVEEAATLGGLLGGPKLVAQLSEEHSELPGVSTRQFPVTEGSPFSGHALGEARIRTRSGASVVAIVREGQVMPSPAPSDTMKPGDLLIVVGTPDGLDAAAKILHGG</sequence>
<evidence type="ECO:0000313" key="2">
    <source>
        <dbReference type="EMBL" id="SDQ86992.1"/>
    </source>
</evidence>
<dbReference type="SUPFAM" id="SSF116726">
    <property type="entry name" value="TrkA C-terminal domain-like"/>
    <property type="match status" value="1"/>
</dbReference>
<feature type="domain" description="RCK C-terminal" evidence="1">
    <location>
        <begin position="75"/>
        <end position="159"/>
    </location>
</feature>
<gene>
    <name evidence="2" type="ORF">SAMN04489742_2891</name>
</gene>
<dbReference type="PANTHER" id="PTHR30445:SF8">
    <property type="entry name" value="K(+)_H(+) ANTIPORTER SUBUNIT KHTT"/>
    <property type="match status" value="1"/>
</dbReference>
<dbReference type="RefSeq" id="WP_074701045.1">
    <property type="nucleotide sequence ID" value="NZ_CP018863.1"/>
</dbReference>
<dbReference type="EMBL" id="FNKH01000002">
    <property type="protein sequence ID" value="SDQ86992.1"/>
    <property type="molecule type" value="Genomic_DNA"/>
</dbReference>
<evidence type="ECO:0000259" key="1">
    <source>
        <dbReference type="PROSITE" id="PS51202"/>
    </source>
</evidence>
<name>A0A1H1EE13_9MICC</name>
<dbReference type="PROSITE" id="PS51202">
    <property type="entry name" value="RCK_C"/>
    <property type="match status" value="1"/>
</dbReference>
<dbReference type="GO" id="GO:0006813">
    <property type="term" value="P:potassium ion transport"/>
    <property type="evidence" value="ECO:0007669"/>
    <property type="project" value="InterPro"/>
</dbReference>
<dbReference type="PIRSF" id="PIRSF005028">
    <property type="entry name" value="KhtT"/>
    <property type="match status" value="1"/>
</dbReference>
<dbReference type="Gene3D" id="3.30.70.1450">
    <property type="entry name" value="Regulator of K+ conductance, C-terminal domain"/>
    <property type="match status" value="1"/>
</dbReference>
<dbReference type="InterPro" id="IPR058776">
    <property type="entry name" value="KhtT-like_N"/>
</dbReference>
<dbReference type="InterPro" id="IPR026278">
    <property type="entry name" value="KhtT"/>
</dbReference>